<reference evidence="2 3" key="1">
    <citation type="submission" date="2022-04" db="EMBL/GenBank/DDBJ databases">
        <authorList>
            <person name="Ra J.-S."/>
            <person name="Kim S.-B."/>
        </authorList>
    </citation>
    <scope>NUCLEOTIDE SEQUENCE [LARGE SCALE GENOMIC DNA]</scope>
    <source>
        <strain evidence="2 3">MMS21-Er5</strain>
    </source>
</reference>
<keyword evidence="1" id="KW-0812">Transmembrane</keyword>
<dbReference type="Proteomes" id="UP000829998">
    <property type="component" value="Chromosome"/>
</dbReference>
<sequence>MDRITKNLSKSQLWLSLVVFMMTGTVLCFYKIISGVLLDSPESISIEGISVVKPFYSDKNETLHFLNISLKKSEKQSDLGRYIDSVINVSCTIDLDKKYNSNGAGF</sequence>
<protein>
    <submittedName>
        <fullName evidence="2">Uncharacterized protein</fullName>
    </submittedName>
</protein>
<feature type="transmembrane region" description="Helical" evidence="1">
    <location>
        <begin position="12"/>
        <end position="33"/>
    </location>
</feature>
<accession>A0ABY4LMR0</accession>
<keyword evidence="1" id="KW-1133">Transmembrane helix</keyword>
<gene>
    <name evidence="2" type="ORF">M0M44_11990</name>
</gene>
<keyword evidence="3" id="KW-1185">Reference proteome</keyword>
<organism evidence="2 3">
    <name type="scientific">Flavobacterium humidisoli</name>
    <dbReference type="NCBI Taxonomy" id="2937442"/>
    <lineage>
        <taxon>Bacteria</taxon>
        <taxon>Pseudomonadati</taxon>
        <taxon>Bacteroidota</taxon>
        <taxon>Flavobacteriia</taxon>
        <taxon>Flavobacteriales</taxon>
        <taxon>Flavobacteriaceae</taxon>
        <taxon>Flavobacterium</taxon>
    </lineage>
</organism>
<evidence type="ECO:0000313" key="3">
    <source>
        <dbReference type="Proteomes" id="UP000829998"/>
    </source>
</evidence>
<dbReference type="RefSeq" id="WP_248725852.1">
    <property type="nucleotide sequence ID" value="NZ_CP096829.1"/>
</dbReference>
<evidence type="ECO:0000313" key="2">
    <source>
        <dbReference type="EMBL" id="UPZ13468.1"/>
    </source>
</evidence>
<dbReference type="EMBL" id="CP096829">
    <property type="protein sequence ID" value="UPZ13468.1"/>
    <property type="molecule type" value="Genomic_DNA"/>
</dbReference>
<name>A0ABY4LMR0_9FLAO</name>
<proteinExistence type="predicted"/>
<evidence type="ECO:0000256" key="1">
    <source>
        <dbReference type="SAM" id="Phobius"/>
    </source>
</evidence>
<keyword evidence="1" id="KW-0472">Membrane</keyword>